<evidence type="ECO:0000256" key="8">
    <source>
        <dbReference type="ARBA" id="ARBA00023137"/>
    </source>
</evidence>
<dbReference type="GO" id="GO:0005886">
    <property type="term" value="C:plasma membrane"/>
    <property type="evidence" value="ECO:0007669"/>
    <property type="project" value="TreeGrafter"/>
</dbReference>
<dbReference type="GO" id="GO:0043235">
    <property type="term" value="C:receptor complex"/>
    <property type="evidence" value="ECO:0007669"/>
    <property type="project" value="TreeGrafter"/>
</dbReference>
<keyword evidence="11" id="KW-1133">Transmembrane helix</keyword>
<dbReference type="PROSITE" id="PS00109">
    <property type="entry name" value="PROTEIN_KINASE_TYR"/>
    <property type="match status" value="1"/>
</dbReference>
<dbReference type="GO" id="GO:0050793">
    <property type="term" value="P:regulation of developmental process"/>
    <property type="evidence" value="ECO:0007669"/>
    <property type="project" value="UniProtKB-ARBA"/>
</dbReference>
<dbReference type="GO" id="GO:0030182">
    <property type="term" value="P:neuron differentiation"/>
    <property type="evidence" value="ECO:0007669"/>
    <property type="project" value="UniProtKB-ARBA"/>
</dbReference>
<evidence type="ECO:0000256" key="10">
    <source>
        <dbReference type="PROSITE-ProRule" id="PRU10141"/>
    </source>
</evidence>
<evidence type="ECO:0000256" key="3">
    <source>
        <dbReference type="ARBA" id="ARBA00022679"/>
    </source>
</evidence>
<dbReference type="Pfam" id="PF07714">
    <property type="entry name" value="PK_Tyr_Ser-Thr"/>
    <property type="match status" value="1"/>
</dbReference>
<keyword evidence="7 11" id="KW-0472">Membrane</keyword>
<protein>
    <submittedName>
        <fullName evidence="13">Fibroblast growth factor receptor 3-like isoform X1</fullName>
    </submittedName>
</protein>
<proteinExistence type="predicted"/>
<dbReference type="InterPro" id="IPR050122">
    <property type="entry name" value="RTK"/>
</dbReference>
<evidence type="ECO:0000256" key="2">
    <source>
        <dbReference type="ARBA" id="ARBA00004308"/>
    </source>
</evidence>
<dbReference type="GO" id="GO:0007169">
    <property type="term" value="P:cell surface receptor protein tyrosine kinase signaling pathway"/>
    <property type="evidence" value="ECO:0007669"/>
    <property type="project" value="TreeGrafter"/>
</dbReference>
<dbReference type="InterPro" id="IPR017441">
    <property type="entry name" value="Protein_kinase_ATP_BS"/>
</dbReference>
<dbReference type="InterPro" id="IPR011009">
    <property type="entry name" value="Kinase-like_dom_sf"/>
</dbReference>
<dbReference type="Gene3D" id="3.30.200.20">
    <property type="entry name" value="Phosphorylase Kinase, domain 1"/>
    <property type="match status" value="1"/>
</dbReference>
<keyword evidence="8" id="KW-0829">Tyrosine-protein kinase</keyword>
<dbReference type="PROSITE" id="PS50011">
    <property type="entry name" value="PROTEIN_KINASE_DOM"/>
    <property type="match status" value="1"/>
</dbReference>
<dbReference type="PROSITE" id="PS00107">
    <property type="entry name" value="PROTEIN_KINASE_ATP"/>
    <property type="match status" value="1"/>
</dbReference>
<dbReference type="FunFam" id="1.10.510.10:FF:001512">
    <property type="entry name" value="Receptor tyrosine-protein kinase erbB-2"/>
    <property type="match status" value="1"/>
</dbReference>
<name>A0AAJ7E5V6_PAPXU</name>
<organism evidence="13">
    <name type="scientific">Papilio xuthus</name>
    <name type="common">Asian swallowtail butterfly</name>
    <dbReference type="NCBI Taxonomy" id="66420"/>
    <lineage>
        <taxon>Eukaryota</taxon>
        <taxon>Metazoa</taxon>
        <taxon>Ecdysozoa</taxon>
        <taxon>Arthropoda</taxon>
        <taxon>Hexapoda</taxon>
        <taxon>Insecta</taxon>
        <taxon>Pterygota</taxon>
        <taxon>Neoptera</taxon>
        <taxon>Endopterygota</taxon>
        <taxon>Lepidoptera</taxon>
        <taxon>Glossata</taxon>
        <taxon>Ditrysia</taxon>
        <taxon>Papilionoidea</taxon>
        <taxon>Papilionidae</taxon>
        <taxon>Papilioninae</taxon>
        <taxon>Papilio</taxon>
    </lineage>
</organism>
<dbReference type="PANTHER" id="PTHR24416:SF594">
    <property type="entry name" value="PROTEIN KINASE DOMAIN-CONTAINING PROTEIN"/>
    <property type="match status" value="1"/>
</dbReference>
<dbReference type="SUPFAM" id="SSF56112">
    <property type="entry name" value="Protein kinase-like (PK-like)"/>
    <property type="match status" value="1"/>
</dbReference>
<keyword evidence="6 10" id="KW-0067">ATP-binding</keyword>
<dbReference type="InterPro" id="IPR000719">
    <property type="entry name" value="Prot_kinase_dom"/>
</dbReference>
<gene>
    <name evidence="13" type="primary">LOC106115468</name>
</gene>
<dbReference type="GO" id="GO:0004714">
    <property type="term" value="F:transmembrane receptor protein tyrosine kinase activity"/>
    <property type="evidence" value="ECO:0007669"/>
    <property type="project" value="UniProtKB-EC"/>
</dbReference>
<keyword evidence="4 10" id="KW-0547">Nucleotide-binding</keyword>
<evidence type="ECO:0000256" key="5">
    <source>
        <dbReference type="ARBA" id="ARBA00022777"/>
    </source>
</evidence>
<dbReference type="AlphaFoldDB" id="A0AAJ7E5V6"/>
<evidence type="ECO:0000259" key="12">
    <source>
        <dbReference type="PROSITE" id="PS50011"/>
    </source>
</evidence>
<evidence type="ECO:0000256" key="6">
    <source>
        <dbReference type="ARBA" id="ARBA00022840"/>
    </source>
</evidence>
<dbReference type="Gene3D" id="1.10.510.10">
    <property type="entry name" value="Transferase(Phosphotransferase) domain 1"/>
    <property type="match status" value="1"/>
</dbReference>
<dbReference type="InterPro" id="IPR008266">
    <property type="entry name" value="Tyr_kinase_AS"/>
</dbReference>
<dbReference type="GO" id="GO:0048468">
    <property type="term" value="P:cell development"/>
    <property type="evidence" value="ECO:0007669"/>
    <property type="project" value="UniProtKB-ARBA"/>
</dbReference>
<dbReference type="PANTHER" id="PTHR24416">
    <property type="entry name" value="TYROSINE-PROTEIN KINASE RECEPTOR"/>
    <property type="match status" value="1"/>
</dbReference>
<dbReference type="GeneID" id="106115468"/>
<dbReference type="InterPro" id="IPR001245">
    <property type="entry name" value="Ser-Thr/Tyr_kinase_cat_dom"/>
</dbReference>
<dbReference type="GO" id="GO:0005524">
    <property type="term" value="F:ATP binding"/>
    <property type="evidence" value="ECO:0007669"/>
    <property type="project" value="UniProtKB-UniRule"/>
</dbReference>
<comment type="catalytic activity">
    <reaction evidence="9">
        <text>L-tyrosyl-[protein] + ATP = O-phospho-L-tyrosyl-[protein] + ADP + H(+)</text>
        <dbReference type="Rhea" id="RHEA:10596"/>
        <dbReference type="Rhea" id="RHEA-COMP:10136"/>
        <dbReference type="Rhea" id="RHEA-COMP:20101"/>
        <dbReference type="ChEBI" id="CHEBI:15378"/>
        <dbReference type="ChEBI" id="CHEBI:30616"/>
        <dbReference type="ChEBI" id="CHEBI:46858"/>
        <dbReference type="ChEBI" id="CHEBI:61978"/>
        <dbReference type="ChEBI" id="CHEBI:456216"/>
        <dbReference type="EC" id="2.7.10.1"/>
    </reaction>
</comment>
<dbReference type="Proteomes" id="UP000694872">
    <property type="component" value="Unplaced"/>
</dbReference>
<feature type="transmembrane region" description="Helical" evidence="11">
    <location>
        <begin position="375"/>
        <end position="400"/>
    </location>
</feature>
<accession>A0AAJ7E5V6</accession>
<sequence>MSLNITNSNYNVNINTTNMNAIRNDVKNQRKMLIPAYMRLQSNTDSKELKNLTTRESIEKSTRVINASEVISNNNIITTPVSIITSVTKIDKYSGMTEPHGVQHAALPLGVEVHPLPLEGADHELQLNVTWLPSIGPPVSDYSLEVRSVTDTVDCMTPMCYEYNIPGESRWWVVPPQPSPVAESCAVRPGCAYAVRLIAHPWDGHTSANVNVELEECVAGVCSCAHSPRLPIPQVSAHTVSIHGEIFVNVTWSLPPPPFPYRLPPELKKMYYFVSIGKQMVSDAHPSPWFAHAVSRRVDVDSPVAVPDGPRWMLLPTVERSDKRSGERSESRNIVLDVKLLARVNLIDERGCVGPAGNATAYDPLAAKKITMATYALWAIFGGTCVLAMVILFAVSARLVKRVLSEFRSAPAPASASLEPLRHHPTWLPLAVGATNEVQSRGQMENSPLYVHKHFETTGEGTDKWEVARTRVHLGALIGSGAFGHVHLAELDMPGGETTTVAAKMLSDNANEEEMQDFLREIVMLKHVGYHRNVIRLVGCCTTKAPLIALLEHAPRGDLLSLLRAARGRRKLDIQRSKRNGDADRRFEVDSEYTNLSDSDPALYDDKLYRDDVNPRVRDHYVAEPALHLDSSTMREYALQVALGMRHLEERGITHRDLAARNILVDSAGTLKVADFGLSRSGVYVHTRARPVPLRWLAPEAIFHAHYCSASDVWAFAVLLWEIATLGGFPYAELSNHQVPTYLTGGGRLPRPARASTRLYELMTDCWADNPTDRPTFAVIVDKLTGQKQLYVDLDAFPTSEDHLTTLSD</sequence>
<keyword evidence="5" id="KW-0418">Kinase</keyword>
<dbReference type="SMART" id="SM00219">
    <property type="entry name" value="TyrKc"/>
    <property type="match status" value="1"/>
</dbReference>
<keyword evidence="3" id="KW-0808">Transferase</keyword>
<dbReference type="RefSeq" id="XP_013164311.1">
    <property type="nucleotide sequence ID" value="XM_013308857.1"/>
</dbReference>
<evidence type="ECO:0000256" key="11">
    <source>
        <dbReference type="SAM" id="Phobius"/>
    </source>
</evidence>
<feature type="binding site" evidence="10">
    <location>
        <position position="504"/>
    </location>
    <ligand>
        <name>ATP</name>
        <dbReference type="ChEBI" id="CHEBI:30616"/>
    </ligand>
</feature>
<reference evidence="13" key="1">
    <citation type="submission" date="2025-08" db="UniProtKB">
        <authorList>
            <consortium name="RefSeq"/>
        </authorList>
    </citation>
    <scope>IDENTIFICATION</scope>
</reference>
<evidence type="ECO:0000313" key="13">
    <source>
        <dbReference type="RefSeq" id="XP_013164311.1"/>
    </source>
</evidence>
<feature type="domain" description="Protein kinase" evidence="12">
    <location>
        <begin position="472"/>
        <end position="792"/>
    </location>
</feature>
<evidence type="ECO:0000256" key="4">
    <source>
        <dbReference type="ARBA" id="ARBA00022741"/>
    </source>
</evidence>
<dbReference type="InterPro" id="IPR020635">
    <property type="entry name" value="Tyr_kinase_cat_dom"/>
</dbReference>
<dbReference type="KEGG" id="pxu:106115468"/>
<comment type="subcellular location">
    <subcellularLocation>
        <location evidence="2">Endomembrane system</location>
    </subcellularLocation>
    <subcellularLocation>
        <location evidence="1">Membrane</location>
        <topology evidence="1">Single-pass membrane protein</topology>
    </subcellularLocation>
</comment>
<keyword evidence="11" id="KW-0812">Transmembrane</keyword>
<evidence type="ECO:0000256" key="1">
    <source>
        <dbReference type="ARBA" id="ARBA00004167"/>
    </source>
</evidence>
<evidence type="ECO:0000256" key="9">
    <source>
        <dbReference type="ARBA" id="ARBA00051243"/>
    </source>
</evidence>
<dbReference type="GO" id="GO:0051130">
    <property type="term" value="P:positive regulation of cellular component organization"/>
    <property type="evidence" value="ECO:0007669"/>
    <property type="project" value="UniProtKB-ARBA"/>
</dbReference>
<dbReference type="GO" id="GO:0012505">
    <property type="term" value="C:endomembrane system"/>
    <property type="evidence" value="ECO:0007669"/>
    <property type="project" value="UniProtKB-SubCell"/>
</dbReference>
<evidence type="ECO:0000256" key="7">
    <source>
        <dbReference type="ARBA" id="ARBA00023136"/>
    </source>
</evidence>
<dbReference type="CDD" id="cd00192">
    <property type="entry name" value="PTKc"/>
    <property type="match status" value="1"/>
</dbReference>